<evidence type="ECO:0000313" key="2">
    <source>
        <dbReference type="Proteomes" id="UP001166286"/>
    </source>
</evidence>
<comment type="caution">
    <text evidence="1">The sequence shown here is derived from an EMBL/GenBank/DDBJ whole genome shotgun (WGS) entry which is preliminary data.</text>
</comment>
<proteinExistence type="predicted"/>
<name>A0AA39QSP6_9LECA</name>
<evidence type="ECO:0000313" key="1">
    <source>
        <dbReference type="EMBL" id="KAK0507008.1"/>
    </source>
</evidence>
<protein>
    <submittedName>
        <fullName evidence="1">Uncharacterized protein</fullName>
    </submittedName>
</protein>
<keyword evidence="2" id="KW-1185">Reference proteome</keyword>
<dbReference type="AlphaFoldDB" id="A0AA39QSP6"/>
<dbReference type="EMBL" id="JAFEKC020000025">
    <property type="protein sequence ID" value="KAK0507008.1"/>
    <property type="molecule type" value="Genomic_DNA"/>
</dbReference>
<organism evidence="1 2">
    <name type="scientific">Cladonia borealis</name>
    <dbReference type="NCBI Taxonomy" id="184061"/>
    <lineage>
        <taxon>Eukaryota</taxon>
        <taxon>Fungi</taxon>
        <taxon>Dikarya</taxon>
        <taxon>Ascomycota</taxon>
        <taxon>Pezizomycotina</taxon>
        <taxon>Lecanoromycetes</taxon>
        <taxon>OSLEUM clade</taxon>
        <taxon>Lecanoromycetidae</taxon>
        <taxon>Lecanorales</taxon>
        <taxon>Lecanorineae</taxon>
        <taxon>Cladoniaceae</taxon>
        <taxon>Cladonia</taxon>
    </lineage>
</organism>
<dbReference type="Proteomes" id="UP001166286">
    <property type="component" value="Unassembled WGS sequence"/>
</dbReference>
<reference evidence="1" key="1">
    <citation type="submission" date="2023-03" db="EMBL/GenBank/DDBJ databases">
        <title>Complete genome of Cladonia borealis.</title>
        <authorList>
            <person name="Park H."/>
        </authorList>
    </citation>
    <scope>NUCLEOTIDE SEQUENCE</scope>
    <source>
        <strain evidence="1">ANT050790</strain>
    </source>
</reference>
<gene>
    <name evidence="1" type="ORF">JMJ35_010466</name>
</gene>
<sequence>MMDQHFAANEALAKSLAVMTKKYGETHAIETPLYVWIHTAQAFVYQKMGIKKRAMDADSIAYGISVTIYGPWSSRTLLPWYKSAWWHGKNGSLQWARQSTLELVRTMKKKNIYQGHQARTLRLLSKIQEDMGLVAESQATMASALYLCDFVRDEQWNSKLRLLQTIDGSLGWVKSEMDRMFDELVCFYDR</sequence>
<accession>A0AA39QSP6</accession>